<keyword evidence="12" id="KW-1185">Reference proteome</keyword>
<keyword evidence="2 9" id="KW-0678">Repressor</keyword>
<dbReference type="GO" id="GO:0000049">
    <property type="term" value="F:tRNA binding"/>
    <property type="evidence" value="ECO:0007669"/>
    <property type="project" value="UniProtKB-KW"/>
</dbReference>
<accession>A0A2Z4FR68</accession>
<gene>
    <name evidence="9" type="primary">rplA</name>
    <name evidence="11" type="ORF">DN745_18010</name>
</gene>
<evidence type="ECO:0000256" key="6">
    <source>
        <dbReference type="ARBA" id="ARBA00022980"/>
    </source>
</evidence>
<evidence type="ECO:0000313" key="11">
    <source>
        <dbReference type="EMBL" id="AWV91118.1"/>
    </source>
</evidence>
<keyword evidence="5 9" id="KW-0694">RNA-binding</keyword>
<dbReference type="GO" id="GO:0015934">
    <property type="term" value="C:large ribosomal subunit"/>
    <property type="evidence" value="ECO:0007669"/>
    <property type="project" value="InterPro"/>
</dbReference>
<evidence type="ECO:0000256" key="9">
    <source>
        <dbReference type="HAMAP-Rule" id="MF_01318"/>
    </source>
</evidence>
<name>A0A2Z4FR68_9DELT</name>
<organism evidence="11 12">
    <name type="scientific">Bradymonas sediminis</name>
    <dbReference type="NCBI Taxonomy" id="1548548"/>
    <lineage>
        <taxon>Bacteria</taxon>
        <taxon>Deltaproteobacteria</taxon>
        <taxon>Bradymonadales</taxon>
        <taxon>Bradymonadaceae</taxon>
        <taxon>Bradymonas</taxon>
    </lineage>
</organism>
<evidence type="ECO:0000256" key="10">
    <source>
        <dbReference type="RuleBase" id="RU000659"/>
    </source>
</evidence>
<dbReference type="KEGG" id="bsed:DN745_18010"/>
<dbReference type="InterPro" id="IPR023674">
    <property type="entry name" value="Ribosomal_uL1-like"/>
</dbReference>
<keyword evidence="7 9" id="KW-0687">Ribonucleoprotein</keyword>
<dbReference type="InterPro" id="IPR016095">
    <property type="entry name" value="Ribosomal_uL1_3-a/b-sand"/>
</dbReference>
<dbReference type="Gene3D" id="3.30.190.20">
    <property type="match status" value="1"/>
</dbReference>
<dbReference type="GO" id="GO:0003735">
    <property type="term" value="F:structural constituent of ribosome"/>
    <property type="evidence" value="ECO:0007669"/>
    <property type="project" value="InterPro"/>
</dbReference>
<dbReference type="PROSITE" id="PS01199">
    <property type="entry name" value="RIBOSOMAL_L1"/>
    <property type="match status" value="1"/>
</dbReference>
<keyword evidence="3 9" id="KW-0699">rRNA-binding</keyword>
<evidence type="ECO:0000256" key="5">
    <source>
        <dbReference type="ARBA" id="ARBA00022884"/>
    </source>
</evidence>
<dbReference type="InterPro" id="IPR005878">
    <property type="entry name" value="Ribosom_uL1_bac-type"/>
</dbReference>
<evidence type="ECO:0000313" key="12">
    <source>
        <dbReference type="Proteomes" id="UP000249799"/>
    </source>
</evidence>
<reference evidence="11 12" key="1">
    <citation type="submission" date="2018-06" db="EMBL/GenBank/DDBJ databases">
        <title>Lujinxingia sediminis gen. nov. sp. nov., a new facultative anaerobic member of the class Deltaproteobacteria, and proposal of Lujinxingaceae fam. nov.</title>
        <authorList>
            <person name="Guo L.-Y."/>
            <person name="Li C.-M."/>
            <person name="Wang S."/>
            <person name="Du Z.-J."/>
        </authorList>
    </citation>
    <scope>NUCLEOTIDE SEQUENCE [LARGE SCALE GENOMIC DNA]</scope>
    <source>
        <strain evidence="11 12">FA350</strain>
    </source>
</reference>
<proteinExistence type="inferred from homology"/>
<dbReference type="GO" id="GO:0019843">
    <property type="term" value="F:rRNA binding"/>
    <property type="evidence" value="ECO:0007669"/>
    <property type="project" value="UniProtKB-UniRule"/>
</dbReference>
<evidence type="ECO:0000256" key="4">
    <source>
        <dbReference type="ARBA" id="ARBA00022845"/>
    </source>
</evidence>
<dbReference type="CDD" id="cd00403">
    <property type="entry name" value="Ribosomal_L1"/>
    <property type="match status" value="1"/>
</dbReference>
<sequence length="234" mass="25333">MARHGKKYNDAAKQVDPLKLYGLDEAIASVKELSSTKFDASIDAAINLNVNPRHADQMVRGSLLLPHGRGKQTTVVVFAKGEHAAAAEAAGADFVGADNIIQRITADNWTDFDVAVATPDMMGQVGRIGPILGPRGLMPNPKSGTVTFDVAKIVKELKAGRVEFRVDKAGIIHLSFARVSFDEQKIKENLEEVISTLARLKPASSKAPYFRKISISSTMGPGFKLDTNFAREML</sequence>
<dbReference type="HAMAP" id="MF_01318_B">
    <property type="entry name" value="Ribosomal_uL1_B"/>
    <property type="match status" value="1"/>
</dbReference>
<evidence type="ECO:0000256" key="3">
    <source>
        <dbReference type="ARBA" id="ARBA00022730"/>
    </source>
</evidence>
<comment type="subunit">
    <text evidence="9">Part of the 50S ribosomal subunit.</text>
</comment>
<evidence type="ECO:0000256" key="8">
    <source>
        <dbReference type="ARBA" id="ARBA00035241"/>
    </source>
</evidence>
<dbReference type="InterPro" id="IPR023673">
    <property type="entry name" value="Ribosomal_uL1_CS"/>
</dbReference>
<dbReference type="InterPro" id="IPR028364">
    <property type="entry name" value="Ribosomal_uL1/biogenesis"/>
</dbReference>
<dbReference type="NCBIfam" id="TIGR01169">
    <property type="entry name" value="rplA_bact"/>
    <property type="match status" value="1"/>
</dbReference>
<dbReference type="PANTHER" id="PTHR36427">
    <property type="entry name" value="54S RIBOSOMAL PROTEIN L1, MITOCHONDRIAL"/>
    <property type="match status" value="1"/>
</dbReference>
<dbReference type="FunFam" id="3.40.50.790:FF:000001">
    <property type="entry name" value="50S ribosomal protein L1"/>
    <property type="match status" value="1"/>
</dbReference>
<comment type="similarity">
    <text evidence="1 9 10">Belongs to the universal ribosomal protein uL1 family.</text>
</comment>
<dbReference type="Gene3D" id="3.40.50.790">
    <property type="match status" value="1"/>
</dbReference>
<dbReference type="Pfam" id="PF00687">
    <property type="entry name" value="Ribosomal_L1"/>
    <property type="match status" value="1"/>
</dbReference>
<evidence type="ECO:0000256" key="2">
    <source>
        <dbReference type="ARBA" id="ARBA00022491"/>
    </source>
</evidence>
<dbReference type="GO" id="GO:0006412">
    <property type="term" value="P:translation"/>
    <property type="evidence" value="ECO:0007669"/>
    <property type="project" value="UniProtKB-UniRule"/>
</dbReference>
<keyword evidence="4 9" id="KW-0810">Translation regulation</keyword>
<dbReference type="PIRSF" id="PIRSF002155">
    <property type="entry name" value="Ribosomal_L1"/>
    <property type="match status" value="1"/>
</dbReference>
<dbReference type="InterPro" id="IPR002143">
    <property type="entry name" value="Ribosomal_uL1"/>
</dbReference>
<protein>
    <recommendedName>
        <fullName evidence="8 9">Large ribosomal subunit protein uL1</fullName>
    </recommendedName>
</protein>
<keyword evidence="9" id="KW-0820">tRNA-binding</keyword>
<dbReference type="SUPFAM" id="SSF56808">
    <property type="entry name" value="Ribosomal protein L1"/>
    <property type="match status" value="1"/>
</dbReference>
<comment type="function">
    <text evidence="9">Binds directly to 23S rRNA. The L1 stalk is quite mobile in the ribosome, and is involved in E site tRNA release.</text>
</comment>
<comment type="function">
    <text evidence="9">Protein L1 is also a translational repressor protein, it controls the translation of the L11 operon by binding to its mRNA.</text>
</comment>
<evidence type="ECO:0000256" key="7">
    <source>
        <dbReference type="ARBA" id="ARBA00023274"/>
    </source>
</evidence>
<dbReference type="PANTHER" id="PTHR36427:SF3">
    <property type="entry name" value="LARGE RIBOSOMAL SUBUNIT PROTEIN UL1M"/>
    <property type="match status" value="1"/>
</dbReference>
<dbReference type="EMBL" id="CP030032">
    <property type="protein sequence ID" value="AWV91118.1"/>
    <property type="molecule type" value="Genomic_DNA"/>
</dbReference>
<dbReference type="OrthoDB" id="9803740at2"/>
<evidence type="ECO:0000256" key="1">
    <source>
        <dbReference type="ARBA" id="ARBA00010531"/>
    </source>
</evidence>
<dbReference type="RefSeq" id="WP_111337094.1">
    <property type="nucleotide sequence ID" value="NZ_CP030032.1"/>
</dbReference>
<keyword evidence="6 9" id="KW-0689">Ribosomal protein</keyword>
<dbReference type="AlphaFoldDB" id="A0A2Z4FR68"/>
<dbReference type="GO" id="GO:0006417">
    <property type="term" value="P:regulation of translation"/>
    <property type="evidence" value="ECO:0007669"/>
    <property type="project" value="UniProtKB-KW"/>
</dbReference>
<dbReference type="Proteomes" id="UP000249799">
    <property type="component" value="Chromosome"/>
</dbReference>